<dbReference type="AlphaFoldDB" id="A0A8D5JVF2"/>
<dbReference type="KEGG" id="mpau:ZMTM_03330"/>
<dbReference type="EMBL" id="AP024110">
    <property type="protein sequence ID" value="BCM24074.1"/>
    <property type="molecule type" value="Genomic_DNA"/>
</dbReference>
<dbReference type="Proteomes" id="UP000826722">
    <property type="component" value="Chromosome"/>
</dbReference>
<feature type="domain" description="NERD" evidence="1">
    <location>
        <begin position="18"/>
        <end position="135"/>
    </location>
</feature>
<dbReference type="InterPro" id="IPR013498">
    <property type="entry name" value="Topo_IA_Znf"/>
</dbReference>
<dbReference type="GO" id="GO:0005694">
    <property type="term" value="C:chromosome"/>
    <property type="evidence" value="ECO:0007669"/>
    <property type="project" value="InterPro"/>
</dbReference>
<protein>
    <recommendedName>
        <fullName evidence="1">NERD domain-containing protein</fullName>
    </recommendedName>
</protein>
<dbReference type="RefSeq" id="WP_221764633.1">
    <property type="nucleotide sequence ID" value="NZ_AP024110.1"/>
</dbReference>
<name>A0A8D5JVF2_9PROT</name>
<keyword evidence="3" id="KW-1185">Reference proteome</keyword>
<proteinExistence type="predicted"/>
<dbReference type="GO" id="GO:0003677">
    <property type="term" value="F:DNA binding"/>
    <property type="evidence" value="ECO:0007669"/>
    <property type="project" value="InterPro"/>
</dbReference>
<sequence>MILKEKQPGNSRDPRLRAGEDAEKQMAFYLQRAFAKKNDCFVLNDLRVTHSGDTAQVDHLIVTQFGLFIIESKSVHGKITINEFNEWSRTFNKVAEGMPSPVLQAEAQGSVLKELLKAHKEQLLGKVIFGKVQKGFLNCPVFVYVAISDSGIIDRKKEVPELFKADQISKQILTELESLKKKNNPLSLSLSLPWEMELSEVKIVAEFLLSQHQPKPTNKSLPAKQEVAEYKTASKNETAKGFVPKAGAICPECGNHKLIRKSVTRSDNTETDFLACAAYPKECKAIFALVAVAKTLNKPEKLETEKEEHKEHDTCPRCKNGTLVGRKAKTEFLGCSQYPKCKFTSYRN</sequence>
<gene>
    <name evidence="2" type="ORF">ZMTM_03330</name>
</gene>
<dbReference type="GO" id="GO:0006265">
    <property type="term" value="P:DNA topological change"/>
    <property type="evidence" value="ECO:0007669"/>
    <property type="project" value="InterPro"/>
</dbReference>
<dbReference type="Gene3D" id="3.30.65.10">
    <property type="entry name" value="Bacterial Topoisomerase I, domain 1"/>
    <property type="match status" value="2"/>
</dbReference>
<evidence type="ECO:0000313" key="3">
    <source>
        <dbReference type="Proteomes" id="UP000826722"/>
    </source>
</evidence>
<evidence type="ECO:0000313" key="2">
    <source>
        <dbReference type="EMBL" id="BCM24074.1"/>
    </source>
</evidence>
<dbReference type="Pfam" id="PF01396">
    <property type="entry name" value="Zn_ribbon_Top1"/>
    <property type="match status" value="2"/>
</dbReference>
<dbReference type="Pfam" id="PF08378">
    <property type="entry name" value="NERD"/>
    <property type="match status" value="1"/>
</dbReference>
<dbReference type="InterPro" id="IPR011528">
    <property type="entry name" value="NERD"/>
</dbReference>
<evidence type="ECO:0000259" key="1">
    <source>
        <dbReference type="PROSITE" id="PS50965"/>
    </source>
</evidence>
<organism evidence="2 3">
    <name type="scientific">Methyloradius palustris</name>
    <dbReference type="NCBI Taxonomy" id="2778876"/>
    <lineage>
        <taxon>Bacteria</taxon>
        <taxon>Pseudomonadati</taxon>
        <taxon>Pseudomonadota</taxon>
        <taxon>Betaproteobacteria</taxon>
        <taxon>Nitrosomonadales</taxon>
        <taxon>Methylophilaceae</taxon>
        <taxon>Methyloradius</taxon>
    </lineage>
</organism>
<accession>A0A8D5JVF2</accession>
<reference evidence="2" key="1">
    <citation type="journal article" date="2021" name="Arch. Microbiol.">
        <title>Methyloradius palustris gen. nov., sp. nov., a methanol-oxidizing bacterium isolated from snow.</title>
        <authorList>
            <person name="Miyadera T."/>
            <person name="Kojima H."/>
            <person name="Fukui M."/>
        </authorList>
    </citation>
    <scope>NUCLEOTIDE SEQUENCE</scope>
    <source>
        <strain evidence="2">Zm11</strain>
    </source>
</reference>
<dbReference type="PROSITE" id="PS50965">
    <property type="entry name" value="NERD"/>
    <property type="match status" value="1"/>
</dbReference>
<dbReference type="GO" id="GO:0003916">
    <property type="term" value="F:DNA topoisomerase activity"/>
    <property type="evidence" value="ECO:0007669"/>
    <property type="project" value="InterPro"/>
</dbReference>